<dbReference type="PROSITE" id="PS50893">
    <property type="entry name" value="ABC_TRANSPORTER_2"/>
    <property type="match status" value="1"/>
</dbReference>
<keyword evidence="3 5" id="KW-0067">ATP-binding</keyword>
<evidence type="ECO:0000259" key="4">
    <source>
        <dbReference type="PROSITE" id="PS50893"/>
    </source>
</evidence>
<dbReference type="STRING" id="332977.SAMN05421740_103201"/>
<proteinExistence type="predicted"/>
<dbReference type="InterPro" id="IPR003439">
    <property type="entry name" value="ABC_transporter-like_ATP-bd"/>
</dbReference>
<dbReference type="InterPro" id="IPR003593">
    <property type="entry name" value="AAA+_ATPase"/>
</dbReference>
<evidence type="ECO:0000313" key="6">
    <source>
        <dbReference type="Proteomes" id="UP000198916"/>
    </source>
</evidence>
<gene>
    <name evidence="5" type="ORF">SAMN05421740_103201</name>
</gene>
<sequence length="244" mass="26990">MPRCCVTGEKIKSLERITRITVRQLTKSYGANPVLTSIDLDFSGGHVYGIVGQNGAGKTTLFNCLAGLETHGGTVIAEGGRLKDRLGFLQTDPFMLPRLTGREYLRLFCKARAVPEGDLDVRNVFDLPLDRYAQQYSTGMKKKLALQAILLQGNEFFILDEPYNGVDIHSALLITEIIRRLRASGKVVLISSHIFSTLKDTCDVIHVLDGGKMAETVEKAEFKRLEQAMTDFAVGNKLDALSLR</sequence>
<dbReference type="Proteomes" id="UP000198916">
    <property type="component" value="Unassembled WGS sequence"/>
</dbReference>
<dbReference type="Gene3D" id="3.40.50.300">
    <property type="entry name" value="P-loop containing nucleotide triphosphate hydrolases"/>
    <property type="match status" value="1"/>
</dbReference>
<dbReference type="CDD" id="cd03230">
    <property type="entry name" value="ABC_DR_subfamily_A"/>
    <property type="match status" value="1"/>
</dbReference>
<dbReference type="PANTHER" id="PTHR42939:SF1">
    <property type="entry name" value="ABC TRANSPORTER ATP-BINDING PROTEIN ALBC-RELATED"/>
    <property type="match status" value="1"/>
</dbReference>
<keyword evidence="2" id="KW-0547">Nucleotide-binding</keyword>
<dbReference type="InterPro" id="IPR027417">
    <property type="entry name" value="P-loop_NTPase"/>
</dbReference>
<name>A0A1H7LL77_9SPHI</name>
<protein>
    <submittedName>
        <fullName evidence="5">ABC-2 type transport system ATP-binding protein</fullName>
    </submittedName>
</protein>
<dbReference type="PANTHER" id="PTHR42939">
    <property type="entry name" value="ABC TRANSPORTER ATP-BINDING PROTEIN ALBC-RELATED"/>
    <property type="match status" value="1"/>
</dbReference>
<evidence type="ECO:0000256" key="1">
    <source>
        <dbReference type="ARBA" id="ARBA00022448"/>
    </source>
</evidence>
<keyword evidence="1" id="KW-0813">Transport</keyword>
<keyword evidence="6" id="KW-1185">Reference proteome</keyword>
<dbReference type="AlphaFoldDB" id="A0A1H7LL77"/>
<feature type="domain" description="ABC transporter" evidence="4">
    <location>
        <begin position="20"/>
        <end position="235"/>
    </location>
</feature>
<dbReference type="GO" id="GO:0016887">
    <property type="term" value="F:ATP hydrolysis activity"/>
    <property type="evidence" value="ECO:0007669"/>
    <property type="project" value="InterPro"/>
</dbReference>
<dbReference type="SUPFAM" id="SSF52540">
    <property type="entry name" value="P-loop containing nucleoside triphosphate hydrolases"/>
    <property type="match status" value="1"/>
</dbReference>
<dbReference type="SMART" id="SM00382">
    <property type="entry name" value="AAA"/>
    <property type="match status" value="1"/>
</dbReference>
<dbReference type="EMBL" id="FNZR01000003">
    <property type="protein sequence ID" value="SEK99713.1"/>
    <property type="molecule type" value="Genomic_DNA"/>
</dbReference>
<evidence type="ECO:0000313" key="5">
    <source>
        <dbReference type="EMBL" id="SEK99713.1"/>
    </source>
</evidence>
<dbReference type="InterPro" id="IPR051782">
    <property type="entry name" value="ABC_Transporter_VariousFunc"/>
</dbReference>
<organism evidence="5 6">
    <name type="scientific">Parapedobacter koreensis</name>
    <dbReference type="NCBI Taxonomy" id="332977"/>
    <lineage>
        <taxon>Bacteria</taxon>
        <taxon>Pseudomonadati</taxon>
        <taxon>Bacteroidota</taxon>
        <taxon>Sphingobacteriia</taxon>
        <taxon>Sphingobacteriales</taxon>
        <taxon>Sphingobacteriaceae</taxon>
        <taxon>Parapedobacter</taxon>
    </lineage>
</organism>
<accession>A0A1H7LL77</accession>
<dbReference type="GO" id="GO:0005524">
    <property type="term" value="F:ATP binding"/>
    <property type="evidence" value="ECO:0007669"/>
    <property type="project" value="UniProtKB-KW"/>
</dbReference>
<dbReference type="Pfam" id="PF00005">
    <property type="entry name" value="ABC_tran"/>
    <property type="match status" value="1"/>
</dbReference>
<evidence type="ECO:0000256" key="2">
    <source>
        <dbReference type="ARBA" id="ARBA00022741"/>
    </source>
</evidence>
<evidence type="ECO:0000256" key="3">
    <source>
        <dbReference type="ARBA" id="ARBA00022840"/>
    </source>
</evidence>
<reference evidence="6" key="1">
    <citation type="submission" date="2016-10" db="EMBL/GenBank/DDBJ databases">
        <authorList>
            <person name="Varghese N."/>
            <person name="Submissions S."/>
        </authorList>
    </citation>
    <scope>NUCLEOTIDE SEQUENCE [LARGE SCALE GENOMIC DNA]</scope>
    <source>
        <strain evidence="6">Jip14</strain>
    </source>
</reference>